<keyword evidence="2" id="KW-0378">Hydrolase</keyword>
<dbReference type="SUPFAM" id="SSF55608">
    <property type="entry name" value="Homing endonucleases"/>
    <property type="match status" value="2"/>
</dbReference>
<proteinExistence type="predicted"/>
<dbReference type="Proteomes" id="UP000034932">
    <property type="component" value="Unassembled WGS sequence"/>
</dbReference>
<keyword evidence="2" id="KW-0255">Endonuclease</keyword>
<gene>
    <name evidence="2" type="ORF">UT19_C0001G0065</name>
</gene>
<dbReference type="InterPro" id="IPR027434">
    <property type="entry name" value="Homing_endonucl"/>
</dbReference>
<dbReference type="GO" id="GO:0004519">
    <property type="term" value="F:endonuclease activity"/>
    <property type="evidence" value="ECO:0007669"/>
    <property type="project" value="UniProtKB-KW"/>
</dbReference>
<reference evidence="2 3" key="1">
    <citation type="journal article" date="2015" name="Nature">
        <title>rRNA introns, odd ribosomes, and small enigmatic genomes across a large radiation of phyla.</title>
        <authorList>
            <person name="Brown C.T."/>
            <person name="Hug L.A."/>
            <person name="Thomas B.C."/>
            <person name="Sharon I."/>
            <person name="Castelle C.J."/>
            <person name="Singh A."/>
            <person name="Wilkins M.J."/>
            <person name="Williams K.H."/>
            <person name="Banfield J.F."/>
        </authorList>
    </citation>
    <scope>NUCLEOTIDE SEQUENCE [LARGE SCALE GENOMIC DNA]</scope>
</reference>
<evidence type="ECO:0000259" key="1">
    <source>
        <dbReference type="PROSITE" id="PS50819"/>
    </source>
</evidence>
<protein>
    <submittedName>
        <fullName evidence="2">LAGLIDADG homing endonuclease</fullName>
    </submittedName>
</protein>
<name>A0A0G0LU31_9BACT</name>
<organism evidence="2 3">
    <name type="scientific">Candidatus Woesebacteria bacterium GW2011_GWB1_39_10b</name>
    <dbReference type="NCBI Taxonomy" id="1618573"/>
    <lineage>
        <taxon>Bacteria</taxon>
        <taxon>Candidatus Woeseibacteriota</taxon>
    </lineage>
</organism>
<evidence type="ECO:0000313" key="3">
    <source>
        <dbReference type="Proteomes" id="UP000034932"/>
    </source>
</evidence>
<comment type="caution">
    <text evidence="2">The sequence shown here is derived from an EMBL/GenBank/DDBJ whole genome shotgun (WGS) entry which is preliminary data.</text>
</comment>
<dbReference type="AlphaFoldDB" id="A0A0G0LU31"/>
<dbReference type="InterPro" id="IPR004042">
    <property type="entry name" value="Intein_endonuc_central"/>
</dbReference>
<dbReference type="PROSITE" id="PS50819">
    <property type="entry name" value="INTEIN_ENDONUCLEASE"/>
    <property type="match status" value="1"/>
</dbReference>
<accession>A0A0G0LU31</accession>
<dbReference type="EMBL" id="LBVW01000001">
    <property type="protein sequence ID" value="KKQ94532.1"/>
    <property type="molecule type" value="Genomic_DNA"/>
</dbReference>
<evidence type="ECO:0000313" key="2">
    <source>
        <dbReference type="EMBL" id="KKQ94532.1"/>
    </source>
</evidence>
<sequence length="204" mass="24019">MLMVIPREPFDKAQGHSHERSRVGLRRDYTLAPQISKAYLFGLLHDATVRRTTYRIATKSELFAGIIQQGIKDLGRKAWIYKEGKNRNLWIIEFSKDLLRSFRIKTRKDKLDFIRGFFDAEGGMAKHSQVRFYLYFCQKNKTVLLKIKKYLAELGIESGVIHNPSKKVDPDYWRFFIRAKSYKDFATIIDSNHPEKLSILRMKI</sequence>
<dbReference type="Gene3D" id="3.10.28.10">
    <property type="entry name" value="Homing endonucleases"/>
    <property type="match status" value="1"/>
</dbReference>
<dbReference type="Pfam" id="PF14528">
    <property type="entry name" value="LAGLIDADG_3"/>
    <property type="match status" value="1"/>
</dbReference>
<keyword evidence="2" id="KW-0540">Nuclease</keyword>
<feature type="domain" description="DOD-type homing endonuclease" evidence="1">
    <location>
        <begin position="113"/>
        <end position="156"/>
    </location>
</feature>
<dbReference type="InterPro" id="IPR004860">
    <property type="entry name" value="LAGLIDADG_dom"/>
</dbReference>